<dbReference type="GO" id="GO:0000976">
    <property type="term" value="F:transcription cis-regulatory region binding"/>
    <property type="evidence" value="ECO:0007669"/>
    <property type="project" value="TreeGrafter"/>
</dbReference>
<proteinExistence type="predicted"/>
<protein>
    <submittedName>
        <fullName evidence="4">TetR family transcriptional regulator</fullName>
    </submittedName>
</protein>
<dbReference type="Pfam" id="PF00440">
    <property type="entry name" value="TetR_N"/>
    <property type="match status" value="1"/>
</dbReference>
<dbReference type="GO" id="GO:0003700">
    <property type="term" value="F:DNA-binding transcription factor activity"/>
    <property type="evidence" value="ECO:0007669"/>
    <property type="project" value="TreeGrafter"/>
</dbReference>
<sequence>MEGVPVAAATARGGATRAERAAETRRRLVDAAVELFSEQSYEEVAVADIAKAAGVAHGLVFHHFGNKRGIYLEAMREASNILVGVPTADSALPLPRRIRAGLAAHLRYLAAHRGFALRLVLGGQGSDQETWDAFEVGRWRVIEQWAPAIGLDPGNAAVRMMLRSSIGALDQATVYWLRNDEPFEVESMVDCLLELTLAAIHAAAKLDPTLDVTAAVEVMRDALDGQEWAGLD</sequence>
<comment type="caution">
    <text evidence="4">The sequence shown here is derived from an EMBL/GenBank/DDBJ whole genome shotgun (WGS) entry which is preliminary data.</text>
</comment>
<evidence type="ECO:0000256" key="2">
    <source>
        <dbReference type="PROSITE-ProRule" id="PRU00335"/>
    </source>
</evidence>
<dbReference type="PANTHER" id="PTHR30055:SF174">
    <property type="entry name" value="TRANSCRIPTIONAL REGULATORY PROTEIN (PROBABLY TETR-FAMILY)-RELATED"/>
    <property type="match status" value="1"/>
</dbReference>
<dbReference type="InterPro" id="IPR001647">
    <property type="entry name" value="HTH_TetR"/>
</dbReference>
<keyword evidence="5" id="KW-1185">Reference proteome</keyword>
<dbReference type="PROSITE" id="PS50977">
    <property type="entry name" value="HTH_TETR_2"/>
    <property type="match status" value="1"/>
</dbReference>
<evidence type="ECO:0000256" key="1">
    <source>
        <dbReference type="ARBA" id="ARBA00023125"/>
    </source>
</evidence>
<accession>A0A7K1USF2</accession>
<dbReference type="PANTHER" id="PTHR30055">
    <property type="entry name" value="HTH-TYPE TRANSCRIPTIONAL REGULATOR RUTR"/>
    <property type="match status" value="1"/>
</dbReference>
<dbReference type="InterPro" id="IPR050109">
    <property type="entry name" value="HTH-type_TetR-like_transc_reg"/>
</dbReference>
<dbReference type="InterPro" id="IPR009057">
    <property type="entry name" value="Homeodomain-like_sf"/>
</dbReference>
<reference evidence="4 5" key="1">
    <citation type="submission" date="2019-12" db="EMBL/GenBank/DDBJ databases">
        <title>Nocardia sp. nov. ET3-3 isolated from soil.</title>
        <authorList>
            <person name="Kanchanasin P."/>
            <person name="Tanasupawat S."/>
            <person name="Yuki M."/>
            <person name="Kudo T."/>
        </authorList>
    </citation>
    <scope>NUCLEOTIDE SEQUENCE [LARGE SCALE GENOMIC DNA]</scope>
    <source>
        <strain evidence="4 5">ET3-3</strain>
    </source>
</reference>
<feature type="domain" description="HTH tetR-type" evidence="3">
    <location>
        <begin position="22"/>
        <end position="82"/>
    </location>
</feature>
<feature type="DNA-binding region" description="H-T-H motif" evidence="2">
    <location>
        <begin position="45"/>
        <end position="64"/>
    </location>
</feature>
<dbReference type="SUPFAM" id="SSF46689">
    <property type="entry name" value="Homeodomain-like"/>
    <property type="match status" value="1"/>
</dbReference>
<organism evidence="4 5">
    <name type="scientific">Nocardia terrae</name>
    <dbReference type="NCBI Taxonomy" id="2675851"/>
    <lineage>
        <taxon>Bacteria</taxon>
        <taxon>Bacillati</taxon>
        <taxon>Actinomycetota</taxon>
        <taxon>Actinomycetes</taxon>
        <taxon>Mycobacteriales</taxon>
        <taxon>Nocardiaceae</taxon>
        <taxon>Nocardia</taxon>
    </lineage>
</organism>
<gene>
    <name evidence="4" type="ORF">GPX89_08395</name>
</gene>
<evidence type="ECO:0000313" key="4">
    <source>
        <dbReference type="EMBL" id="MVU77264.1"/>
    </source>
</evidence>
<keyword evidence="1 2" id="KW-0238">DNA-binding</keyword>
<dbReference type="EMBL" id="WRPP01000001">
    <property type="protein sequence ID" value="MVU77264.1"/>
    <property type="molecule type" value="Genomic_DNA"/>
</dbReference>
<evidence type="ECO:0000313" key="5">
    <source>
        <dbReference type="Proteomes" id="UP000466794"/>
    </source>
</evidence>
<dbReference type="AlphaFoldDB" id="A0A7K1USF2"/>
<dbReference type="Proteomes" id="UP000466794">
    <property type="component" value="Unassembled WGS sequence"/>
</dbReference>
<name>A0A7K1USF2_9NOCA</name>
<dbReference type="Gene3D" id="1.10.357.10">
    <property type="entry name" value="Tetracycline Repressor, domain 2"/>
    <property type="match status" value="1"/>
</dbReference>
<dbReference type="PRINTS" id="PR00455">
    <property type="entry name" value="HTHTETR"/>
</dbReference>
<evidence type="ECO:0000259" key="3">
    <source>
        <dbReference type="PROSITE" id="PS50977"/>
    </source>
</evidence>